<dbReference type="EMBL" id="QJJX01000004">
    <property type="protein sequence ID" value="PXX23923.1"/>
    <property type="molecule type" value="Genomic_DNA"/>
</dbReference>
<protein>
    <submittedName>
        <fullName evidence="2">Uncharacterized protein</fullName>
    </submittedName>
</protein>
<accession>A0A318HZZ5</accession>
<evidence type="ECO:0000313" key="2">
    <source>
        <dbReference type="EMBL" id="PXX23923.1"/>
    </source>
</evidence>
<feature type="region of interest" description="Disordered" evidence="1">
    <location>
        <begin position="32"/>
        <end position="62"/>
    </location>
</feature>
<keyword evidence="3" id="KW-1185">Reference proteome</keyword>
<sequence>MIKNEYKRPFCGTIETAAEVALMAGSGNGIGKNDPIHGGEDNLAKQGEFFDDEETDEDEWEN</sequence>
<comment type="caution">
    <text evidence="2">The sequence shown here is derived from an EMBL/GenBank/DDBJ whole genome shotgun (WGS) entry which is preliminary data.</text>
</comment>
<organism evidence="2 3">
    <name type="scientific">Hoylesella shahii DSM 15611 = JCM 12083</name>
    <dbReference type="NCBI Taxonomy" id="1122991"/>
    <lineage>
        <taxon>Bacteria</taxon>
        <taxon>Pseudomonadati</taxon>
        <taxon>Bacteroidota</taxon>
        <taxon>Bacteroidia</taxon>
        <taxon>Bacteroidales</taxon>
        <taxon>Prevotellaceae</taxon>
        <taxon>Hoylesella</taxon>
    </lineage>
</organism>
<evidence type="ECO:0000313" key="3">
    <source>
        <dbReference type="Proteomes" id="UP000248314"/>
    </source>
</evidence>
<dbReference type="AlphaFoldDB" id="A0A318HZZ5"/>
<reference evidence="2 3" key="1">
    <citation type="submission" date="2018-05" db="EMBL/GenBank/DDBJ databases">
        <title>Genomic Encyclopedia of Type Strains, Phase I: the one thousand microbial genomes (KMG-I) project.</title>
        <authorList>
            <person name="Kyrpides N."/>
        </authorList>
    </citation>
    <scope>NUCLEOTIDE SEQUENCE [LARGE SCALE GENOMIC DNA]</scope>
    <source>
        <strain evidence="2 3">DSM 15611</strain>
    </source>
</reference>
<evidence type="ECO:0000256" key="1">
    <source>
        <dbReference type="SAM" id="MobiDB-lite"/>
    </source>
</evidence>
<name>A0A318HZZ5_9BACT</name>
<dbReference type="OrthoDB" id="1084582at2"/>
<feature type="compositionally biased region" description="Basic and acidic residues" evidence="1">
    <location>
        <begin position="34"/>
        <end position="43"/>
    </location>
</feature>
<dbReference type="STRING" id="1122991.GCA_000613445_02197"/>
<proteinExistence type="predicted"/>
<feature type="compositionally biased region" description="Acidic residues" evidence="1">
    <location>
        <begin position="49"/>
        <end position="62"/>
    </location>
</feature>
<dbReference type="RefSeq" id="WP_025815781.1">
    <property type="nucleotide sequence ID" value="NZ_BAIZ01000011.1"/>
</dbReference>
<gene>
    <name evidence="2" type="ORF">EJ73_00519</name>
</gene>
<dbReference type="Proteomes" id="UP000248314">
    <property type="component" value="Unassembled WGS sequence"/>
</dbReference>